<feature type="repeat" description="WD" evidence="1">
    <location>
        <begin position="3104"/>
        <end position="3129"/>
    </location>
</feature>
<feature type="region of interest" description="Disordered" evidence="2">
    <location>
        <begin position="2523"/>
        <end position="2556"/>
    </location>
</feature>
<dbReference type="Pfam" id="PF00400">
    <property type="entry name" value="WD40"/>
    <property type="match status" value="2"/>
</dbReference>
<evidence type="ECO:0000313" key="5">
    <source>
        <dbReference type="Proteomes" id="UP000298663"/>
    </source>
</evidence>
<dbReference type="Gene3D" id="2.130.10.10">
    <property type="entry name" value="YVTN repeat-like/Quinoprotein amine dehydrogenase"/>
    <property type="match status" value="2"/>
</dbReference>
<name>A0A4U5NV39_STECR</name>
<dbReference type="Proteomes" id="UP000298663">
    <property type="component" value="Unassembled WGS sequence"/>
</dbReference>
<dbReference type="PANTHER" id="PTHR13950:SF9">
    <property type="entry name" value="RABCONNECTIN-3A"/>
    <property type="match status" value="1"/>
</dbReference>
<dbReference type="PROSITE" id="PS50294">
    <property type="entry name" value="WD_REPEATS_REGION"/>
    <property type="match status" value="1"/>
</dbReference>
<accession>A0A4U5NV39</accession>
<proteinExistence type="predicted"/>
<feature type="compositionally biased region" description="Low complexity" evidence="2">
    <location>
        <begin position="2537"/>
        <end position="2552"/>
    </location>
</feature>
<dbReference type="OrthoDB" id="342131at2759"/>
<dbReference type="GO" id="GO:0043291">
    <property type="term" value="C:RAVE complex"/>
    <property type="evidence" value="ECO:0007669"/>
    <property type="project" value="TreeGrafter"/>
</dbReference>
<evidence type="ECO:0000313" key="4">
    <source>
        <dbReference type="EMBL" id="TKR87266.1"/>
    </source>
</evidence>
<dbReference type="InterPro" id="IPR015943">
    <property type="entry name" value="WD40/YVTN_repeat-like_dom_sf"/>
</dbReference>
<feature type="domain" description="RAVE complex protein Rav1 C-terminal" evidence="3">
    <location>
        <begin position="1695"/>
        <end position="1920"/>
    </location>
</feature>
<dbReference type="Pfam" id="PF12234">
    <property type="entry name" value="Rav1p_C"/>
    <property type="match status" value="1"/>
</dbReference>
<dbReference type="SMART" id="SM00320">
    <property type="entry name" value="WD40"/>
    <property type="match status" value="10"/>
</dbReference>
<reference evidence="4 5" key="1">
    <citation type="journal article" date="2015" name="Genome Biol.">
        <title>Comparative genomics of Steinernema reveals deeply conserved gene regulatory networks.</title>
        <authorList>
            <person name="Dillman A.R."/>
            <person name="Macchietto M."/>
            <person name="Porter C.F."/>
            <person name="Rogers A."/>
            <person name="Williams B."/>
            <person name="Antoshechkin I."/>
            <person name="Lee M.M."/>
            <person name="Goodwin Z."/>
            <person name="Lu X."/>
            <person name="Lewis E.E."/>
            <person name="Goodrich-Blair H."/>
            <person name="Stock S.P."/>
            <person name="Adams B.J."/>
            <person name="Sternberg P.W."/>
            <person name="Mortazavi A."/>
        </authorList>
    </citation>
    <scope>NUCLEOTIDE SEQUENCE [LARGE SCALE GENOMIC DNA]</scope>
    <source>
        <strain evidence="4 5">ALL</strain>
    </source>
</reference>
<dbReference type="InterPro" id="IPR022033">
    <property type="entry name" value="Rav1p_C"/>
</dbReference>
<dbReference type="InterPro" id="IPR001680">
    <property type="entry name" value="WD40_rpt"/>
</dbReference>
<evidence type="ECO:0000259" key="3">
    <source>
        <dbReference type="Pfam" id="PF12234"/>
    </source>
</evidence>
<gene>
    <name evidence="4" type="ORF">L596_011689</name>
</gene>
<comment type="caution">
    <text evidence="4">The sequence shown here is derived from an EMBL/GenBank/DDBJ whole genome shotgun (WGS) entry which is preliminary data.</text>
</comment>
<evidence type="ECO:0000256" key="1">
    <source>
        <dbReference type="PROSITE-ProRule" id="PRU00221"/>
    </source>
</evidence>
<dbReference type="InterPro" id="IPR036322">
    <property type="entry name" value="WD40_repeat_dom_sf"/>
</dbReference>
<dbReference type="InterPro" id="IPR052208">
    <property type="entry name" value="DmX-like/RAVE_component"/>
</dbReference>
<organism evidence="4 5">
    <name type="scientific">Steinernema carpocapsae</name>
    <name type="common">Entomopathogenic nematode</name>
    <dbReference type="NCBI Taxonomy" id="34508"/>
    <lineage>
        <taxon>Eukaryota</taxon>
        <taxon>Metazoa</taxon>
        <taxon>Ecdysozoa</taxon>
        <taxon>Nematoda</taxon>
        <taxon>Chromadorea</taxon>
        <taxon>Rhabditida</taxon>
        <taxon>Tylenchina</taxon>
        <taxon>Panagrolaimomorpha</taxon>
        <taxon>Strongyloidoidea</taxon>
        <taxon>Steinernematidae</taxon>
        <taxon>Steinernema</taxon>
    </lineage>
</organism>
<dbReference type="PANTHER" id="PTHR13950">
    <property type="entry name" value="RABCONNECTIN-RELATED"/>
    <property type="match status" value="1"/>
</dbReference>
<dbReference type="PROSITE" id="PS50082">
    <property type="entry name" value="WD_REPEATS_2"/>
    <property type="match status" value="2"/>
</dbReference>
<feature type="compositionally biased region" description="Basic residues" evidence="2">
    <location>
        <begin position="18"/>
        <end position="28"/>
    </location>
</feature>
<protein>
    <recommendedName>
        <fullName evidence="3">RAVE complex protein Rav1 C-terminal domain-containing protein</fullName>
    </recommendedName>
</protein>
<keyword evidence="5" id="KW-1185">Reference proteome</keyword>
<evidence type="ECO:0000256" key="2">
    <source>
        <dbReference type="SAM" id="MobiDB-lite"/>
    </source>
</evidence>
<feature type="compositionally biased region" description="Basic and acidic residues" evidence="2">
    <location>
        <begin position="29"/>
        <end position="40"/>
    </location>
</feature>
<feature type="region of interest" description="Disordered" evidence="2">
    <location>
        <begin position="2626"/>
        <end position="2654"/>
    </location>
</feature>
<dbReference type="GO" id="GO:0007035">
    <property type="term" value="P:vacuolar acidification"/>
    <property type="evidence" value="ECO:0007669"/>
    <property type="project" value="TreeGrafter"/>
</dbReference>
<feature type="repeat" description="WD" evidence="1">
    <location>
        <begin position="3054"/>
        <end position="3095"/>
    </location>
</feature>
<dbReference type="EMBL" id="AZBU02000003">
    <property type="protein sequence ID" value="TKR87266.1"/>
    <property type="molecule type" value="Genomic_DNA"/>
</dbReference>
<dbReference type="SUPFAM" id="SSF50978">
    <property type="entry name" value="WD40 repeat-like"/>
    <property type="match status" value="2"/>
</dbReference>
<sequence>MTSPSSAAEYRPPEEIRRPKRRTEKKKGKNSEDEAAKGESRRPQSVFHDCVCVRPFCDHICIICISFQVNFSLAPSTAVDAPIPAIRANRSGTMSAHQVITGALNKGESVFAVGTVEGINFTACAVGTDVVILASNFERVQVIPGGLRDDETVVTSVNCCSDSGKIAATYGRSIRIFDPVHHSGNKFRHKLNYRWFESCNILFEDKPVSSVQWSLEGMRLLISSGNELLLYQNKALSRIGHNQGVVFSISEDKVQNDVWECVWRTVLSEEARFIRFSPDSTLFATCGENDLLVKIWYQDNEGNEHNQRTNFKHCYLQHPCPITGFEWRKTGRYMPRNCIQNVLITWCVDNTSRIWKENCQFDNAFDVNGDIIEIAEVEEHHHKKHKHFRVKNARKKILNRLSKLKHDSKKKKHSECNSGAFYASGSRSPSCWDLASNNSGGFNAVDFYLACTINADNGSVDMCKNSRDEGFEDCLLVPSMDTNNSLQKKPLTVHWLNNKELIFSKGAEKLLAEALLNETLSERGTSEDANSECTSVEIDVPVKTPSTINGTPEVTTPVNADQISMTTNDALDVKLESLLRQWTKSSDILFAIHPVDGSLLSWTTEWLDDNCRQPTVSFTSRFPSAFPLTDASSLNPLLNTFNPHDPIYVDVLQRHHDHASSSESTEGTEQEKTDHNNIHNAISRKIQNNTLLMLTSHENGSLNLWRLSMEENSNFTTILNVTHKSRMCGHRFQVNKVVPHPVLPLLITSSQFSSELCASVNNNADMVKESELILWKISPVGPLCRSGGVRELARITSNAAEAFSCLAWIPAILPSSTLGSVCNSPSSCFVASNGGKLIVYQAVVDARGLLSELFSAKATRTRSSSFSSVGEAPQSNNYHRLNDTFNVVSSQSTARPGCVLRLSDISNSDHKWDGVLLLHIFNERLAISNGDVDLDASAVRGSVIDRSKATTFSDRYFLVMIEKDSNVDRLRMWSVNLSSQIPMLIDHEDGNGSGRNIGYYRSASPMRPSAAKLVMDSALLCDCELGLPEGVRALSAVATAGHLPSSSLYPACQAPYVIMVACSDEHIRFYKCVKKDAGETCTYAWEEWRMISDDIPSALEMDGSICNVSAAHSGRFACAFKAPGSEMSNKIEVAVFECESSGGVEWLREDTLKITGASVLCSKYAKCDINDYYDVKHPVDNFVCEISQRDPSHRASLLKRIPSRSKFGSDCSLNLRRVLSDHQLICAHLIERRKANPNVWLDWVSTEDGSHILTVGVGTYIYIYTQVSQDTAQRNVVMMKDTHDVRRPQLRKASSLVNSEDLRARLVRWQCIRVLELDSADGLPPFPTTMTWVRDGLLLVGVHSEMRVYNQWSLSTRISAPPKPEKEKISKLAPATIASSLALNLSRSHSMLDQLSKRPKFDHSSGTKMIKEIMNRVMSTKDLQEMVNYDDVVEAVSDEGLFEAARLASPILPQYHPKQLIEMLNSGKTRRVKAILLHVLRVLKRKNTSGTNVLNRGASVRKLSSVGLGDGSPGNPRELQRSLSITIEEGPDYEELDVLSPLPLYLLFEADDTDGSSDDPKRMNSQDANYDSLFSANVIEDLPDDLLEEEEERSSMGGRSRANSCSSNVFRSNYNISTAFSERNNRMLTELLTHTHLPGLTSVDQMHLLAIADTLSHFSSDVMDKLTQANAALKAPNVSILNDNSSSGYAQSGASTDSVDECGLRFLMAMKQHEYLLLCLPPNQRKRLGDKGLHSAHIIWAMHSEAENELLNAIPCLQKGSPTWPELRSLGFVWWLKNTTSLKTCVEKMAKAAFQQDSNPMDASLYYLALKKKNVLTHLFKSVQDSKMADFFQQDFTQDFWRKAALKNAFVLMGKQRYQHAAGFFLLGGSLKDALQAIMSKLDDIQLAMMVIRLYESEVTKQNALLKDLLCRDVLGISVDDFDVGNVVIGSSTELNHSDGRQRNPFERSMAFWLLKDYTRAASTLLEEASKDRFESSDLNDCSLSDIFNFYTYLRKHPLVVRQKLNDAGVQVGTTDAFLALGKELENQVTPSERRLFFRTASAHLAKGCPLLALDVLQRLPKNLNIATTLSLRSLKTRQQALDSIDQVDKPAFDKANTVDATDWSVPTNVVRDDDLELKWSDDEDEAEEEPIPEVKIEAVDEPKLVTQIEADDTLNDSTDLEIKKTYIDIIAQQLKFSACLRILMDEMSMLASGFEVDGGQLRSELFQWLEREVVLLKKVCDYHIETSVTGEDDSGLEILDFNDGSEINQLLPLHEALQRDRLNLSAKAKATIRRRRWLIANQKLIRSFTSYCALHSAQNYRLTSALMELLILLLEVQQDSGLEVEKLSNDPIPDIQSFPLLVASLSSFKMFVPSPLHFIENQCGDLLYSILDVVEPPVIEQSLVKAYSLYHLCQGLSSCVYQALSDIDHCCNSENCQHSGALTVRRMRTLSNAASAHEDINVCSVPSKWPGVDNLVALLSREHDEDSPNLRLLLTECFVSISMSLFCYAFTACDARWLYRLAAHDMNTASFGDVFGGGGEKKLKTAAPARPPRPARPSSTVSTVSQNTVASKSDSATLRARLHAKVFGTDLNSHSPSASYVASGNSSPSLASTPAAVEQTISCWIPPNKHIVQYFAQKPHHGKDLGVEYDSDDSLSDADDESDSGDLDLEPPAHNSPNSYPWLLMRLACVHMQLFRLSHFLSLAGFDSGDLPSLSPRITSIIRLLENWVACLENQLDTYPGGCPVSLLSDMSVDTSDPLSVGLLKKYRVLIEPGNTPFESDDNNALPVRRLWAYLVRQEHLMEIFVRFIFGQRTTSIHDHTTRSQGSSADSGRLPDPYKIVHREQEPIVAFACGHSRNGWIVLSTGREIQELDISSVYDEKENLVRKKSSWLQSRAELDIALEKMSKDPLRDNDDYQLITDAGRAPVPGNHFMVKRPVTGVRRLDAHPTLPYYLGGSSDGSIKLWEWGSQQPLFTARGAGQYAKVTKVVFSTNGNKFAAVDGDGLLCLWQASQSLTVRKPFFNQKCHQKTAADVKFLGQTSSVLVTAGHGTGDINVALWDTLLPQSKAMVHSWVTHTDGATSLHYLPHSQTIISGGRHGEINIWDVRQRQLRASIKAFEGTSVKSLAADPAGDLIIAGSNDGDIKIWSGGDVVPSLLYALPGEHATKGGFSLRQVGSSNLQGVQQLLVDHQMRLFSCGADCSLKFRTLPNIFNSHWI</sequence>
<feature type="region of interest" description="Disordered" evidence="2">
    <location>
        <begin position="655"/>
        <end position="674"/>
    </location>
</feature>
<feature type="region of interest" description="Disordered" evidence="2">
    <location>
        <begin position="1"/>
        <end position="40"/>
    </location>
</feature>
<feature type="compositionally biased region" description="Acidic residues" evidence="2">
    <location>
        <begin position="2628"/>
        <end position="2650"/>
    </location>
</feature>
<keyword evidence="1" id="KW-0853">WD repeat</keyword>
<reference evidence="4 5" key="2">
    <citation type="journal article" date="2019" name="G3 (Bethesda)">
        <title>Hybrid Assembly of the Genome of the Entomopathogenic Nematode Steinernema carpocapsae Identifies the X-Chromosome.</title>
        <authorList>
            <person name="Serra L."/>
            <person name="Macchietto M."/>
            <person name="Macias-Munoz A."/>
            <person name="McGill C.J."/>
            <person name="Rodriguez I.M."/>
            <person name="Rodriguez B."/>
            <person name="Murad R."/>
            <person name="Mortazavi A."/>
        </authorList>
    </citation>
    <scope>NUCLEOTIDE SEQUENCE [LARGE SCALE GENOMIC DNA]</scope>
    <source>
        <strain evidence="4 5">ALL</strain>
    </source>
</reference>